<reference evidence="4" key="2">
    <citation type="submission" date="2020-10" db="EMBL/GenBank/DDBJ databases">
        <authorList>
            <person name="Cooper E.A."/>
            <person name="Brenton Z.W."/>
            <person name="Flinn B.S."/>
            <person name="Jenkins J."/>
            <person name="Shu S."/>
            <person name="Flowers D."/>
            <person name="Luo F."/>
            <person name="Wang Y."/>
            <person name="Xia P."/>
            <person name="Barry K."/>
            <person name="Daum C."/>
            <person name="Lipzen A."/>
            <person name="Yoshinaga Y."/>
            <person name="Schmutz J."/>
            <person name="Saski C."/>
            <person name="Vermerris W."/>
            <person name="Kresovich S."/>
        </authorList>
    </citation>
    <scope>NUCLEOTIDE SEQUENCE</scope>
</reference>
<dbReference type="Pfam" id="PF04802">
    <property type="entry name" value="PP4R3"/>
    <property type="match status" value="1"/>
</dbReference>
<feature type="domain" description="Serine/threonine-protein phosphatase 4 regulatory subunit 3-like central" evidence="2">
    <location>
        <begin position="188"/>
        <end position="664"/>
    </location>
</feature>
<dbReference type="PANTHER" id="PTHR23318">
    <property type="entry name" value="ATP SYNTHASE GAMMA-RELATED"/>
    <property type="match status" value="1"/>
</dbReference>
<dbReference type="EMBL" id="CM027688">
    <property type="protein sequence ID" value="KAG0517054.1"/>
    <property type="molecule type" value="Genomic_DNA"/>
</dbReference>
<dbReference type="Proteomes" id="UP000807115">
    <property type="component" value="Chromosome 9"/>
</dbReference>
<feature type="compositionally biased region" description="Basic residues" evidence="1">
    <location>
        <begin position="754"/>
        <end position="769"/>
    </location>
</feature>
<evidence type="ECO:0000313" key="5">
    <source>
        <dbReference type="Proteomes" id="UP000807115"/>
    </source>
</evidence>
<proteinExistence type="predicted"/>
<name>A0A921Q7Q4_SORBI</name>
<accession>A0A921Q7Q4</accession>
<evidence type="ECO:0000256" key="1">
    <source>
        <dbReference type="SAM" id="MobiDB-lite"/>
    </source>
</evidence>
<dbReference type="InterPro" id="IPR016024">
    <property type="entry name" value="ARM-type_fold"/>
</dbReference>
<dbReference type="SUPFAM" id="SSF50729">
    <property type="entry name" value="PH domain-like"/>
    <property type="match status" value="1"/>
</dbReference>
<sequence>MSAEEAAAAAAALATMKEDAGRSGAEAADHQSVQVHGNMQRVKVYSLTNDGQWDDQGTGHLTIDYIEGSRESALAVVDEVDNDMLLLHRITSDNIYRKQDQTIISWKDPEQALDLLLSFQEAEGCGYIWQNINCLHYGYLCRQNIIYLQQKLQSGDLGYGLKDLPSLELSSLPLLLKTVLEWGTKDGTRVAELISQNQDDFFPKLVDLFRMCEGSRNMDDLHMIFRLVKGIISLNNLAIFHKIFSDDFILDIIQALEYDPEVPNVQSHREFVQNQALNEAIHIGNVSVASKIRQTYIIGYIKDAILLNALDGPTMSSLNSIIEGNKLFVVSVLKDDASFIQDLIARITSSNTSAESKSKLVLFLRELCVLSKILGPQGQSQLSRDLIDEGALNIISDVLQSQDKELFSAGANILVYFVNLHPNLVRTFIANHEENYLEGNSLLEFLVQGMLIDSAEEMLYQSCLEILLGSSDTTTNHQDVVLKVFFDKHIQKLIDVIASSCAPKGIAKSMPGSVGVRTMVELHSAKPETLLKICELLSFCAHHHTNRMKIFFATNAMEKVLTLAHRTEKVLVVAAVQFIRTIIGKNDDFLVDRVIKLNLLKPVIKAFDENGDRDNMLQSVVLELLEYIRKQNIEPLIEYVAESFWGQLVRFERLQSIQAFKLRYLLMSIKSDAPEKIVESAEIKQSTGVAVMRKKADERGADKEQEGYFSKDSDRVDSSTPTMHSQEQSIPARKPVNADEAQVVGNNPDGGTHSPHKKLASPSKKHEKF</sequence>
<organism evidence="4 5">
    <name type="scientific">Sorghum bicolor</name>
    <name type="common">Sorghum</name>
    <name type="synonym">Sorghum vulgare</name>
    <dbReference type="NCBI Taxonomy" id="4558"/>
    <lineage>
        <taxon>Eukaryota</taxon>
        <taxon>Viridiplantae</taxon>
        <taxon>Streptophyta</taxon>
        <taxon>Embryophyta</taxon>
        <taxon>Tracheophyta</taxon>
        <taxon>Spermatophyta</taxon>
        <taxon>Magnoliopsida</taxon>
        <taxon>Liliopsida</taxon>
        <taxon>Poales</taxon>
        <taxon>Poaceae</taxon>
        <taxon>PACMAD clade</taxon>
        <taxon>Panicoideae</taxon>
        <taxon>Andropogonodae</taxon>
        <taxon>Andropogoneae</taxon>
        <taxon>Sorghinae</taxon>
        <taxon>Sorghum</taxon>
    </lineage>
</organism>
<evidence type="ECO:0000259" key="2">
    <source>
        <dbReference type="Pfam" id="PF04802"/>
    </source>
</evidence>
<dbReference type="InterPro" id="IPR055236">
    <property type="entry name" value="EVH1_PP4R3"/>
</dbReference>
<dbReference type="PANTHER" id="PTHR23318:SF20">
    <property type="entry name" value="SERINE_THREONINE-PROTEIN PHOSPHATASE 4 REGULATORY SUBUNIT 3-LIKE CENTRAL DOMAIN-CONTAINING PROTEIN"/>
    <property type="match status" value="1"/>
</dbReference>
<feature type="compositionally biased region" description="Polar residues" evidence="1">
    <location>
        <begin position="718"/>
        <end position="729"/>
    </location>
</feature>
<evidence type="ECO:0000259" key="3">
    <source>
        <dbReference type="Pfam" id="PF22972"/>
    </source>
</evidence>
<evidence type="ECO:0008006" key="6">
    <source>
        <dbReference type="Google" id="ProtNLM"/>
    </source>
</evidence>
<evidence type="ECO:0000313" key="4">
    <source>
        <dbReference type="EMBL" id="KAG0517054.1"/>
    </source>
</evidence>
<dbReference type="GO" id="GO:0005634">
    <property type="term" value="C:nucleus"/>
    <property type="evidence" value="ECO:0007669"/>
    <property type="project" value="UniProtKB-ARBA"/>
</dbReference>
<dbReference type="InterPro" id="IPR011989">
    <property type="entry name" value="ARM-like"/>
</dbReference>
<feature type="compositionally biased region" description="Basic and acidic residues" evidence="1">
    <location>
        <begin position="694"/>
        <end position="717"/>
    </location>
</feature>
<dbReference type="AlphaFoldDB" id="A0A921Q7Q4"/>
<gene>
    <name evidence="4" type="ORF">BDA96_09G055300</name>
</gene>
<comment type="caution">
    <text evidence="4">The sequence shown here is derived from an EMBL/GenBank/DDBJ whole genome shotgun (WGS) entry which is preliminary data.</text>
</comment>
<reference evidence="4" key="1">
    <citation type="journal article" date="2019" name="BMC Genomics">
        <title>A new reference genome for Sorghum bicolor reveals high levels of sequence similarity between sweet and grain genotypes: implications for the genetics of sugar metabolism.</title>
        <authorList>
            <person name="Cooper E.A."/>
            <person name="Brenton Z.W."/>
            <person name="Flinn B.S."/>
            <person name="Jenkins J."/>
            <person name="Shu S."/>
            <person name="Flowers D."/>
            <person name="Luo F."/>
            <person name="Wang Y."/>
            <person name="Xia P."/>
            <person name="Barry K."/>
            <person name="Daum C."/>
            <person name="Lipzen A."/>
            <person name="Yoshinaga Y."/>
            <person name="Schmutz J."/>
            <person name="Saski C."/>
            <person name="Vermerris W."/>
            <person name="Kresovich S."/>
        </authorList>
    </citation>
    <scope>NUCLEOTIDE SEQUENCE</scope>
</reference>
<dbReference type="InterPro" id="IPR011993">
    <property type="entry name" value="PH-like_dom_sf"/>
</dbReference>
<dbReference type="GO" id="GO:0019888">
    <property type="term" value="F:protein phosphatase regulator activity"/>
    <property type="evidence" value="ECO:0007669"/>
    <property type="project" value="InterPro"/>
</dbReference>
<dbReference type="InterPro" id="IPR051137">
    <property type="entry name" value="PP4R3-like"/>
</dbReference>
<dbReference type="Gene3D" id="2.30.29.30">
    <property type="entry name" value="Pleckstrin-homology domain (PH domain)/Phosphotyrosine-binding domain (PTB)"/>
    <property type="match status" value="1"/>
</dbReference>
<protein>
    <recommendedName>
        <fullName evidence="6">Serine/threonine-protein phosphatase 4 regulatory subunit 3-like central domain-containing protein</fullName>
    </recommendedName>
</protein>
<dbReference type="InterPro" id="IPR006887">
    <property type="entry name" value="P4R3-like_central_dom"/>
</dbReference>
<dbReference type="Pfam" id="PF22972">
    <property type="entry name" value="EVH1_PP4R3"/>
    <property type="match status" value="1"/>
</dbReference>
<dbReference type="Gene3D" id="1.25.10.10">
    <property type="entry name" value="Leucine-rich Repeat Variant"/>
    <property type="match status" value="1"/>
</dbReference>
<feature type="domain" description="PP4R3 EVH1-like" evidence="3">
    <location>
        <begin position="40"/>
        <end position="132"/>
    </location>
</feature>
<feature type="region of interest" description="Disordered" evidence="1">
    <location>
        <begin position="689"/>
        <end position="769"/>
    </location>
</feature>
<dbReference type="SUPFAM" id="SSF48371">
    <property type="entry name" value="ARM repeat"/>
    <property type="match status" value="1"/>
</dbReference>